<sequence>MQKLNTELKRLYLATPEAAAAGLTRVISLAFRRLPEDAEDGHWERLCVMANALQTELQLPAPAVSISGDGAYGLWLSLAQPVPLAQAREFAGLLWNAYCPALKPAANGSASAPASALALPPRLDPASGKWAAFINPGLGASFAGDEGLEMQPPEAGQLALLERLESIAPEQFASALARLQPGGETAAHATPAVTQEGLLLKDATLEDIVNFLHTKNIEPTFRFLK</sequence>
<accession>A0A6N9HFG5</accession>
<evidence type="ECO:0000313" key="2">
    <source>
        <dbReference type="Proteomes" id="UP000448575"/>
    </source>
</evidence>
<keyword evidence="2" id="KW-1185">Reference proteome</keyword>
<comment type="caution">
    <text evidence="1">The sequence shown here is derived from an EMBL/GenBank/DDBJ whole genome shotgun (WGS) entry which is preliminary data.</text>
</comment>
<dbReference type="AlphaFoldDB" id="A0A6N9HFG5"/>
<name>A0A6N9HFG5_9BURK</name>
<reference evidence="1 2" key="1">
    <citation type="submission" date="2019-12" db="EMBL/GenBank/DDBJ databases">
        <title>Novel species isolated from a subtropical stream in China.</title>
        <authorList>
            <person name="Lu H."/>
        </authorList>
    </citation>
    <scope>NUCLEOTIDE SEQUENCE [LARGE SCALE GENOMIC DNA]</scope>
    <source>
        <strain evidence="1 2">DS3</strain>
    </source>
</reference>
<dbReference type="Proteomes" id="UP000448575">
    <property type="component" value="Unassembled WGS sequence"/>
</dbReference>
<gene>
    <name evidence="1" type="ORF">GTP41_08690</name>
</gene>
<protein>
    <submittedName>
        <fullName evidence="1">Uncharacterized protein</fullName>
    </submittedName>
</protein>
<evidence type="ECO:0000313" key="1">
    <source>
        <dbReference type="EMBL" id="MYN02180.1"/>
    </source>
</evidence>
<dbReference type="RefSeq" id="WP_161025176.1">
    <property type="nucleotide sequence ID" value="NZ_WWCJ01000005.1"/>
</dbReference>
<proteinExistence type="predicted"/>
<organism evidence="1 2">
    <name type="scientific">Pseudoduganella guangdongensis</name>
    <dbReference type="NCBI Taxonomy" id="2692179"/>
    <lineage>
        <taxon>Bacteria</taxon>
        <taxon>Pseudomonadati</taxon>
        <taxon>Pseudomonadota</taxon>
        <taxon>Betaproteobacteria</taxon>
        <taxon>Burkholderiales</taxon>
        <taxon>Oxalobacteraceae</taxon>
        <taxon>Telluria group</taxon>
        <taxon>Pseudoduganella</taxon>
    </lineage>
</organism>
<dbReference type="EMBL" id="WWCJ01000005">
    <property type="protein sequence ID" value="MYN02180.1"/>
    <property type="molecule type" value="Genomic_DNA"/>
</dbReference>